<keyword evidence="6" id="KW-1002">Plastid outer membrane</keyword>
<evidence type="ECO:0000256" key="5">
    <source>
        <dbReference type="ARBA" id="ARBA00022679"/>
    </source>
</evidence>
<comment type="subcellular location">
    <subcellularLocation>
        <location evidence="9">Plastid</location>
        <location evidence="9">Chloroplast outer membrane</location>
    </subcellularLocation>
</comment>
<keyword evidence="4" id="KW-0328">Glycosyltransferase</keyword>
<dbReference type="Gene3D" id="3.40.50.2000">
    <property type="entry name" value="Glycogen Phosphorylase B"/>
    <property type="match status" value="1"/>
</dbReference>
<evidence type="ECO:0000256" key="3">
    <source>
        <dbReference type="ARBA" id="ARBA00022640"/>
    </source>
</evidence>
<organism evidence="14 15">
    <name type="scientific">Taxus chinensis</name>
    <name type="common">Chinese yew</name>
    <name type="synonym">Taxus wallichiana var. chinensis</name>
    <dbReference type="NCBI Taxonomy" id="29808"/>
    <lineage>
        <taxon>Eukaryota</taxon>
        <taxon>Viridiplantae</taxon>
        <taxon>Streptophyta</taxon>
        <taxon>Embryophyta</taxon>
        <taxon>Tracheophyta</taxon>
        <taxon>Spermatophyta</taxon>
        <taxon>Pinopsida</taxon>
        <taxon>Pinidae</taxon>
        <taxon>Conifers II</taxon>
        <taxon>Cupressales</taxon>
        <taxon>Taxaceae</taxon>
        <taxon>Taxus</taxon>
    </lineage>
</organism>
<evidence type="ECO:0000256" key="11">
    <source>
        <dbReference type="ARBA" id="ARBA00048651"/>
    </source>
</evidence>
<dbReference type="SUPFAM" id="SSF53756">
    <property type="entry name" value="UDP-Glycosyltransferase/glycogen phosphorylase"/>
    <property type="match status" value="1"/>
</dbReference>
<proteinExistence type="inferred from homology"/>
<evidence type="ECO:0000256" key="2">
    <source>
        <dbReference type="ARBA" id="ARBA00022528"/>
    </source>
</evidence>
<dbReference type="GO" id="GO:0019375">
    <property type="term" value="P:galactolipid biosynthetic process"/>
    <property type="evidence" value="ECO:0007669"/>
    <property type="project" value="TreeGrafter"/>
</dbReference>
<keyword evidence="15" id="KW-1185">Reference proteome</keyword>
<reference evidence="14 15" key="1">
    <citation type="journal article" date="2021" name="Nat. Plants">
        <title>The Taxus genome provides insights into paclitaxel biosynthesis.</title>
        <authorList>
            <person name="Xiong X."/>
            <person name="Gou J."/>
            <person name="Liao Q."/>
            <person name="Li Y."/>
            <person name="Zhou Q."/>
            <person name="Bi G."/>
            <person name="Li C."/>
            <person name="Du R."/>
            <person name="Wang X."/>
            <person name="Sun T."/>
            <person name="Guo L."/>
            <person name="Liang H."/>
            <person name="Lu P."/>
            <person name="Wu Y."/>
            <person name="Zhang Z."/>
            <person name="Ro D.K."/>
            <person name="Shang Y."/>
            <person name="Huang S."/>
            <person name="Yan J."/>
        </authorList>
    </citation>
    <scope>NUCLEOTIDE SEQUENCE [LARGE SCALE GENOMIC DNA]</scope>
    <source>
        <strain evidence="14">Ta-2019</strain>
    </source>
</reference>
<gene>
    <name evidence="14" type="ORF">KI387_019039</name>
</gene>
<comment type="similarity">
    <text evidence="1">Belongs to the glycosyltransferase group 1 family. Glycosyltransferase 4 subfamily.</text>
</comment>
<keyword evidence="2" id="KW-0150">Chloroplast</keyword>
<keyword evidence="7" id="KW-0809">Transit peptide</keyword>
<dbReference type="PANTHER" id="PTHR46132">
    <property type="entry name" value="DIGALACTOSYLDIACYLGLYCEROL SYNTHASE 2, CHLOROPLASTIC"/>
    <property type="match status" value="1"/>
</dbReference>
<dbReference type="FunFam" id="3.40.50.2000:FF:000325">
    <property type="entry name" value="Digalactosyldiacylglycerol synthase 1, chloroplastic"/>
    <property type="match status" value="1"/>
</dbReference>
<evidence type="ECO:0000313" key="15">
    <source>
        <dbReference type="Proteomes" id="UP000824469"/>
    </source>
</evidence>
<dbReference type="InterPro" id="IPR044525">
    <property type="entry name" value="DGDG1/2"/>
</dbReference>
<dbReference type="GO" id="GO:0009707">
    <property type="term" value="C:chloroplast outer membrane"/>
    <property type="evidence" value="ECO:0007669"/>
    <property type="project" value="UniProtKB-SubCell"/>
</dbReference>
<feature type="non-terminal residue" evidence="14">
    <location>
        <position position="1"/>
    </location>
</feature>
<evidence type="ECO:0000256" key="7">
    <source>
        <dbReference type="ARBA" id="ARBA00022946"/>
    </source>
</evidence>
<dbReference type="Proteomes" id="UP000824469">
    <property type="component" value="Unassembled WGS sequence"/>
</dbReference>
<evidence type="ECO:0000256" key="9">
    <source>
        <dbReference type="ARBA" id="ARBA00024013"/>
    </source>
</evidence>
<protein>
    <recommendedName>
        <fullName evidence="12">Digalactosyldiacylglycerol synthase 1, chloroplastic</fullName>
        <ecNumber evidence="10">2.4.1.241</ecNumber>
    </recommendedName>
</protein>
<sequence length="809" mass="91598">MIRVGSDCPPSTSEKAFSFISKGWKDVRDGANADLKLMRARASKIKEPLKDLANTFDREWENLKNTSNTNTSFNSNNNTYLQDLEIFKKLKPKFTELRRVYSTPDFTAQYYGEILSKWGPSSSIDLSVIKNAFRAPQVVDDEGFYLENGAKEGRVVNGSKNLRRRVFTRATEAPSRKWKSEEIMSLKEWEPFRVFKDGLKDLDKRAAYGKSASEFIENVKKSLKMTLTDSQDAKDVAPLDVPELLASLVKESEPLLDQIGVKKDICEKAVDILCSYRRRDQLDSNSGLSKDSMITTRESESSTDELDLRIASVLQSTGYRYQAGPWNESVKHNLEEGKRNVAIITTASLPWMTGTAINPLFRAAYLAKNAKQNVTLLVPWLCKEDQELVYPNKLTFDSPEEQEVYVRNWLETRTGFKSDFKMAFYPGKFSRQRRSIIAVGDTSQFIPDKEADIAVLEEPEHLNWYYHGKRWTDKFSHVIGVVHTNYLEYIKRENNGALQAFFVKHINNWVTRAYCHKVLRLSGSTQDLPKSIVCNVHGVCPKFLEVGRKVAVDREVGRQSFSKGAYFLGKMVWGKGYRELVDLLAKHKDELNGFNIDVFGNGEDSLEVQSTAQKLALNMKFHQGRDHVDESLHGYKVFINPSISDVLCTATAEALAMGKIVICADHPSNEFFGSFPNCLMYKTSEEFVKKVKEALAAEPAPLSAEQQYRLSWEAATDRFIANADLYKVSNSRDKIIGPRGLRQNVRQSISMPNLNTLVDNGLAFGHYCLTGSEALRLSTGAIPGTQHFDEQHCKDLHLLPPSVQYPVYG</sequence>
<accession>A0AA38LD78</accession>
<evidence type="ECO:0000256" key="8">
    <source>
        <dbReference type="ARBA" id="ARBA00023136"/>
    </source>
</evidence>
<dbReference type="GO" id="GO:0046481">
    <property type="term" value="F:digalactosyldiacylglycerol synthase activity"/>
    <property type="evidence" value="ECO:0007669"/>
    <property type="project" value="UniProtKB-EC"/>
</dbReference>
<keyword evidence="3" id="KW-0934">Plastid</keyword>
<dbReference type="AlphaFoldDB" id="A0AA38LD78"/>
<evidence type="ECO:0000256" key="6">
    <source>
        <dbReference type="ARBA" id="ARBA00022805"/>
    </source>
</evidence>
<dbReference type="Pfam" id="PF00534">
    <property type="entry name" value="Glycos_transf_1"/>
    <property type="match status" value="1"/>
</dbReference>
<dbReference type="PANTHER" id="PTHR46132:SF6">
    <property type="entry name" value="DIGALACTOSYLDIACYLGLYCEROL SYNTHASE 1, CHLOROPLASTIC"/>
    <property type="match status" value="1"/>
</dbReference>
<dbReference type="InterPro" id="IPR001296">
    <property type="entry name" value="Glyco_trans_1"/>
</dbReference>
<comment type="caution">
    <text evidence="14">The sequence shown here is derived from an EMBL/GenBank/DDBJ whole genome shotgun (WGS) entry which is preliminary data.</text>
</comment>
<feature type="domain" description="Glycosyl transferase family 1" evidence="13">
    <location>
        <begin position="565"/>
        <end position="699"/>
    </location>
</feature>
<dbReference type="CDD" id="cd01635">
    <property type="entry name" value="Glycosyltransferase_GTB-type"/>
    <property type="match status" value="1"/>
</dbReference>
<keyword evidence="5" id="KW-0808">Transferase</keyword>
<dbReference type="EC" id="2.4.1.241" evidence="10"/>
<dbReference type="FunFam" id="3.40.50.2000:FF:000218">
    <property type="entry name" value="Digalactosyldiacylglycerol synthase 1, chloroplastic-like"/>
    <property type="match status" value="1"/>
</dbReference>
<evidence type="ECO:0000256" key="4">
    <source>
        <dbReference type="ARBA" id="ARBA00022676"/>
    </source>
</evidence>
<evidence type="ECO:0000313" key="14">
    <source>
        <dbReference type="EMBL" id="KAH9317270.1"/>
    </source>
</evidence>
<evidence type="ECO:0000256" key="10">
    <source>
        <dbReference type="ARBA" id="ARBA00024055"/>
    </source>
</evidence>
<name>A0AA38LD78_TAXCH</name>
<dbReference type="OMA" id="DHAKHDP"/>
<comment type="catalytic activity">
    <reaction evidence="11">
        <text>a 1,2-diacyl-3-O-(beta-D-galactosyl)-sn-glycerol + UDP-alpha-D-galactose = a 1,2-diacyl-3-O-[alpha-D-galactosyl-(1-&gt;6)-beta-D-galactosyl]-sn-glycerol + UDP + H(+)</text>
        <dbReference type="Rhea" id="RHEA:10520"/>
        <dbReference type="ChEBI" id="CHEBI:15378"/>
        <dbReference type="ChEBI" id="CHEBI:17615"/>
        <dbReference type="ChEBI" id="CHEBI:28396"/>
        <dbReference type="ChEBI" id="CHEBI:58223"/>
        <dbReference type="ChEBI" id="CHEBI:66914"/>
        <dbReference type="EC" id="2.4.1.241"/>
    </reaction>
</comment>
<dbReference type="EMBL" id="JAHRHJ020000004">
    <property type="protein sequence ID" value="KAH9317270.1"/>
    <property type="molecule type" value="Genomic_DNA"/>
</dbReference>
<evidence type="ECO:0000256" key="12">
    <source>
        <dbReference type="ARBA" id="ARBA00071595"/>
    </source>
</evidence>
<evidence type="ECO:0000259" key="13">
    <source>
        <dbReference type="Pfam" id="PF00534"/>
    </source>
</evidence>
<keyword evidence="8" id="KW-0472">Membrane</keyword>
<evidence type="ECO:0000256" key="1">
    <source>
        <dbReference type="ARBA" id="ARBA00009481"/>
    </source>
</evidence>